<evidence type="ECO:0000313" key="2">
    <source>
        <dbReference type="EMBL" id="MBA0085566.1"/>
    </source>
</evidence>
<evidence type="ECO:0000256" key="1">
    <source>
        <dbReference type="SAM" id="Phobius"/>
    </source>
</evidence>
<organism evidence="2 3">
    <name type="scientific">Candidatus Acidiferrum panamense</name>
    <dbReference type="NCBI Taxonomy" id="2741543"/>
    <lineage>
        <taxon>Bacteria</taxon>
        <taxon>Pseudomonadati</taxon>
        <taxon>Acidobacteriota</taxon>
        <taxon>Terriglobia</taxon>
        <taxon>Candidatus Acidiferrales</taxon>
        <taxon>Candidatus Acidiferrum</taxon>
    </lineage>
</organism>
<keyword evidence="2" id="KW-0808">Transferase</keyword>
<protein>
    <submittedName>
        <fullName evidence="2">Glycosyl transferase</fullName>
    </submittedName>
</protein>
<name>A0A7V8NQL0_9BACT</name>
<reference evidence="2" key="1">
    <citation type="submission" date="2020-06" db="EMBL/GenBank/DDBJ databases">
        <title>Legume-microbial interactions unlock mineral nutrients during tropical forest succession.</title>
        <authorList>
            <person name="Epihov D.Z."/>
        </authorList>
    </citation>
    <scope>NUCLEOTIDE SEQUENCE [LARGE SCALE GENOMIC DNA]</scope>
    <source>
        <strain evidence="2">Pan2503</strain>
    </source>
</reference>
<feature type="transmembrane region" description="Helical" evidence="1">
    <location>
        <begin position="20"/>
        <end position="40"/>
    </location>
</feature>
<proteinExistence type="predicted"/>
<dbReference type="GO" id="GO:0016740">
    <property type="term" value="F:transferase activity"/>
    <property type="evidence" value="ECO:0007669"/>
    <property type="project" value="UniProtKB-KW"/>
</dbReference>
<feature type="non-terminal residue" evidence="2">
    <location>
        <position position="1"/>
    </location>
</feature>
<keyword evidence="1" id="KW-1133">Transmembrane helix</keyword>
<dbReference type="AlphaFoldDB" id="A0A7V8NQL0"/>
<comment type="caution">
    <text evidence="2">The sequence shown here is derived from an EMBL/GenBank/DDBJ whole genome shotgun (WGS) entry which is preliminary data.</text>
</comment>
<keyword evidence="1" id="KW-0472">Membrane</keyword>
<evidence type="ECO:0000313" key="3">
    <source>
        <dbReference type="Proteomes" id="UP000567293"/>
    </source>
</evidence>
<keyword evidence="3" id="KW-1185">Reference proteome</keyword>
<sequence length="91" mass="10209">VVTQATFWALAAFLAGEWDWGTVALAARLAAGLMVGGIILKDRSVWRWFWLMPLRDLFGFAVWVGGCFGSTVYWRGRKLRLHAGGHIIEET</sequence>
<dbReference type="Proteomes" id="UP000567293">
    <property type="component" value="Unassembled WGS sequence"/>
</dbReference>
<gene>
    <name evidence="2" type="ORF">HRJ53_11270</name>
</gene>
<accession>A0A7V8NQL0</accession>
<dbReference type="EMBL" id="JACDQQ010001097">
    <property type="protein sequence ID" value="MBA0085566.1"/>
    <property type="molecule type" value="Genomic_DNA"/>
</dbReference>
<keyword evidence="1" id="KW-0812">Transmembrane</keyword>
<feature type="transmembrane region" description="Helical" evidence="1">
    <location>
        <begin position="52"/>
        <end position="74"/>
    </location>
</feature>